<dbReference type="EMBL" id="BAABCQ010000118">
    <property type="protein sequence ID" value="GAA3996796.1"/>
    <property type="molecule type" value="Genomic_DNA"/>
</dbReference>
<organism evidence="1 2">
    <name type="scientific">Streptomyces marokkonensis</name>
    <dbReference type="NCBI Taxonomy" id="324855"/>
    <lineage>
        <taxon>Bacteria</taxon>
        <taxon>Bacillati</taxon>
        <taxon>Actinomycetota</taxon>
        <taxon>Actinomycetes</taxon>
        <taxon>Kitasatosporales</taxon>
        <taxon>Streptomycetaceae</taxon>
        <taxon>Streptomyces</taxon>
    </lineage>
</organism>
<proteinExistence type="predicted"/>
<evidence type="ECO:0000313" key="1">
    <source>
        <dbReference type="EMBL" id="GAA3996796.1"/>
    </source>
</evidence>
<accession>A0ABP7RFK8</accession>
<name>A0ABP7RFK8_9ACTN</name>
<reference evidence="2" key="1">
    <citation type="journal article" date="2019" name="Int. J. Syst. Evol. Microbiol.">
        <title>The Global Catalogue of Microorganisms (GCM) 10K type strain sequencing project: providing services to taxonomists for standard genome sequencing and annotation.</title>
        <authorList>
            <consortium name="The Broad Institute Genomics Platform"/>
            <consortium name="The Broad Institute Genome Sequencing Center for Infectious Disease"/>
            <person name="Wu L."/>
            <person name="Ma J."/>
        </authorList>
    </citation>
    <scope>NUCLEOTIDE SEQUENCE [LARGE SCALE GENOMIC DNA]</scope>
    <source>
        <strain evidence="2">JCM 17027</strain>
    </source>
</reference>
<comment type="caution">
    <text evidence="1">The sequence shown here is derived from an EMBL/GenBank/DDBJ whole genome shotgun (WGS) entry which is preliminary data.</text>
</comment>
<dbReference type="Proteomes" id="UP001500034">
    <property type="component" value="Unassembled WGS sequence"/>
</dbReference>
<gene>
    <name evidence="1" type="ORF">GCM10022384_49980</name>
</gene>
<protein>
    <submittedName>
        <fullName evidence="1">Uncharacterized protein</fullName>
    </submittedName>
</protein>
<keyword evidence="2" id="KW-1185">Reference proteome</keyword>
<evidence type="ECO:0000313" key="2">
    <source>
        <dbReference type="Proteomes" id="UP001500034"/>
    </source>
</evidence>
<sequence>MGRHETDAGNVPVPAVVIVCRLGPGCRLARMAFDLRDYGKDGKDGNLGVGRGQPCWRVGVASTAWTVGQ</sequence>